<evidence type="ECO:0000313" key="4">
    <source>
        <dbReference type="Proteomes" id="UP000751614"/>
    </source>
</evidence>
<feature type="signal peptide" evidence="1">
    <location>
        <begin position="1"/>
        <end position="22"/>
    </location>
</feature>
<evidence type="ECO:0000259" key="2">
    <source>
        <dbReference type="Pfam" id="PF18998"/>
    </source>
</evidence>
<dbReference type="Pfam" id="PF18998">
    <property type="entry name" value="Flg_new_2"/>
    <property type="match status" value="3"/>
</dbReference>
<evidence type="ECO:0000256" key="1">
    <source>
        <dbReference type="SAM" id="SignalP"/>
    </source>
</evidence>
<accession>A0ABY2WPD6</accession>
<proteinExistence type="predicted"/>
<organism evidence="3 4">
    <name type="scientific">Flagellimonas algicola</name>
    <dbReference type="NCBI Taxonomy" id="2583815"/>
    <lineage>
        <taxon>Bacteria</taxon>
        <taxon>Pseudomonadati</taxon>
        <taxon>Bacteroidota</taxon>
        <taxon>Flavobacteriia</taxon>
        <taxon>Flavobacteriales</taxon>
        <taxon>Flavobacteriaceae</taxon>
        <taxon>Flagellimonas</taxon>
    </lineage>
</organism>
<evidence type="ECO:0000313" key="3">
    <source>
        <dbReference type="EMBL" id="TMU56854.1"/>
    </source>
</evidence>
<feature type="domain" description="Bacterial repeat" evidence="2">
    <location>
        <begin position="177"/>
        <end position="242"/>
    </location>
</feature>
<sequence length="550" mass="60826">MKKFILPLFALLYIACSTDSSDNPTPPAEAEKFTLKVTAGNGGTVSSSGGTYGKGTEVTLTATAEAEYLFDKWSNGATENPLKIVVNSNINLTANFLIKKYALTIEIEGEGEVEEEIVSSGKSTDYDSGTTVRLTAEPMDEWTFVGWSGAVDSSENPIELTLTEEKQLTAEFVPAQYTLVIDSGEGGQVDSSGGEYDYGTELVVTATPDNDFIFSHWSDDSEENPRTITIDSNKELTALFKDKFEIENGFYILVGVVDDNGNPIFYDAPPFVFEYANNETIFTGTVYEDLASFPVFKDIGYVPGAGDPDENLINEYISRFVIHRQYNSGGARHSWLLKKIEESEIPHKKSHEEIMELVAGKGFWSDPIYAEIDPLVPETYVTAFIKDAERHGLDLSFVDLDKVLVEFRDEGFAGLSHLSCIDDDRVHISYYTPFWNSASYFDIQNERLTVMYHELGHDILNSGHPATGDMKQFMNQALGDVGPIVWDDSDPMFSFRRMVDDMFSGVGLDYPCTNGATDYSSGAAGKSGGLGKGPEHCFTYPFPHSEIHNH</sequence>
<dbReference type="InterPro" id="IPR044060">
    <property type="entry name" value="Bacterial_rp_domain"/>
</dbReference>
<comment type="caution">
    <text evidence="3">The sequence shown here is derived from an EMBL/GenBank/DDBJ whole genome shotgun (WGS) entry which is preliminary data.</text>
</comment>
<dbReference type="EMBL" id="VCNI01000001">
    <property type="protein sequence ID" value="TMU56854.1"/>
    <property type="molecule type" value="Genomic_DNA"/>
</dbReference>
<reference evidence="3 4" key="1">
    <citation type="submission" date="2019-05" db="EMBL/GenBank/DDBJ databases">
        <title>Flagellimonas sp. AsT0115, sp. nov., isolated from a marine red algae, Asparagopsis taxiformis.</title>
        <authorList>
            <person name="Kim J."/>
            <person name="Jeong S.E."/>
            <person name="Jeon C.O."/>
        </authorList>
    </citation>
    <scope>NUCLEOTIDE SEQUENCE [LARGE SCALE GENOMIC DNA]</scope>
    <source>
        <strain evidence="3 4">AsT0115</strain>
    </source>
</reference>
<dbReference type="RefSeq" id="WP_138833729.1">
    <property type="nucleotide sequence ID" value="NZ_VCNI01000001.1"/>
</dbReference>
<keyword evidence="1" id="KW-0732">Signal</keyword>
<gene>
    <name evidence="3" type="ORF">FGG15_04725</name>
</gene>
<feature type="domain" description="Bacterial repeat" evidence="2">
    <location>
        <begin position="34"/>
        <end position="97"/>
    </location>
</feature>
<keyword evidence="4" id="KW-1185">Reference proteome</keyword>
<protein>
    <recommendedName>
        <fullName evidence="2">Bacterial repeat domain-containing protein</fullName>
    </recommendedName>
</protein>
<name>A0ABY2WPD6_9FLAO</name>
<dbReference type="Proteomes" id="UP000751614">
    <property type="component" value="Unassembled WGS sequence"/>
</dbReference>
<feature type="chain" id="PRO_5047075339" description="Bacterial repeat domain-containing protein" evidence="1">
    <location>
        <begin position="23"/>
        <end position="550"/>
    </location>
</feature>
<feature type="domain" description="Bacterial repeat" evidence="2">
    <location>
        <begin position="102"/>
        <end position="174"/>
    </location>
</feature>